<dbReference type="PROSITE" id="PS00233">
    <property type="entry name" value="CHIT_BIND_RR_1"/>
    <property type="match status" value="1"/>
</dbReference>
<evidence type="ECO:0000256" key="1">
    <source>
        <dbReference type="ARBA" id="ARBA00022460"/>
    </source>
</evidence>
<dbReference type="PROSITE" id="PS51155">
    <property type="entry name" value="CHIT_BIND_RR_2"/>
    <property type="match status" value="1"/>
</dbReference>
<evidence type="ECO:0000256" key="2">
    <source>
        <dbReference type="PROSITE-ProRule" id="PRU00497"/>
    </source>
</evidence>
<dbReference type="EMBL" id="CH480816">
    <property type="protein sequence ID" value="EDW47551.1"/>
    <property type="molecule type" value="Genomic_DNA"/>
</dbReference>
<proteinExistence type="predicted"/>
<dbReference type="InterPro" id="IPR050468">
    <property type="entry name" value="Cuticle_Struct_Prot"/>
</dbReference>
<dbReference type="PhylomeDB" id="B4HPA2"/>
<dbReference type="PANTHER" id="PTHR10380">
    <property type="entry name" value="CUTICLE PROTEIN"/>
    <property type="match status" value="1"/>
</dbReference>
<dbReference type="GO" id="GO:0008010">
    <property type="term" value="F:structural constituent of chitin-based larval cuticle"/>
    <property type="evidence" value="ECO:0007669"/>
    <property type="project" value="TreeGrafter"/>
</dbReference>
<reference evidence="3 4" key="1">
    <citation type="journal article" date="2007" name="Nature">
        <title>Evolution of genes and genomes on the Drosophila phylogeny.</title>
        <authorList>
            <consortium name="Drosophila 12 Genomes Consortium"/>
            <person name="Clark A.G."/>
            <person name="Eisen M.B."/>
            <person name="Smith D.R."/>
            <person name="Bergman C.M."/>
            <person name="Oliver B."/>
            <person name="Markow T.A."/>
            <person name="Kaufman T.C."/>
            <person name="Kellis M."/>
            <person name="Gelbart W."/>
            <person name="Iyer V.N."/>
            <person name="Pollard D.A."/>
            <person name="Sackton T.B."/>
            <person name="Larracuente A.M."/>
            <person name="Singh N.D."/>
            <person name="Abad J.P."/>
            <person name="Abt D.N."/>
            <person name="Adryan B."/>
            <person name="Aguade M."/>
            <person name="Akashi H."/>
            <person name="Anderson W.W."/>
            <person name="Aquadro C.F."/>
            <person name="Ardell D.H."/>
            <person name="Arguello R."/>
            <person name="Artieri C.G."/>
            <person name="Barbash D.A."/>
            <person name="Barker D."/>
            <person name="Barsanti P."/>
            <person name="Batterham P."/>
            <person name="Batzoglou S."/>
            <person name="Begun D."/>
            <person name="Bhutkar A."/>
            <person name="Blanco E."/>
            <person name="Bosak S.A."/>
            <person name="Bradley R.K."/>
            <person name="Brand A.D."/>
            <person name="Brent M.R."/>
            <person name="Brooks A.N."/>
            <person name="Brown R.H."/>
            <person name="Butlin R.K."/>
            <person name="Caggese C."/>
            <person name="Calvi B.R."/>
            <person name="Bernardo de Carvalho A."/>
            <person name="Caspi A."/>
            <person name="Castrezana S."/>
            <person name="Celniker S.E."/>
            <person name="Chang J.L."/>
            <person name="Chapple C."/>
            <person name="Chatterji S."/>
            <person name="Chinwalla A."/>
            <person name="Civetta A."/>
            <person name="Clifton S.W."/>
            <person name="Comeron J.M."/>
            <person name="Costello J.C."/>
            <person name="Coyne J.A."/>
            <person name="Daub J."/>
            <person name="David R.G."/>
            <person name="Delcher A.L."/>
            <person name="Delehaunty K."/>
            <person name="Do C.B."/>
            <person name="Ebling H."/>
            <person name="Edwards K."/>
            <person name="Eickbush T."/>
            <person name="Evans J.D."/>
            <person name="Filipski A."/>
            <person name="Findeiss S."/>
            <person name="Freyhult E."/>
            <person name="Fulton L."/>
            <person name="Fulton R."/>
            <person name="Garcia A.C."/>
            <person name="Gardiner A."/>
            <person name="Garfield D.A."/>
            <person name="Garvin B.E."/>
            <person name="Gibson G."/>
            <person name="Gilbert D."/>
            <person name="Gnerre S."/>
            <person name="Godfrey J."/>
            <person name="Good R."/>
            <person name="Gotea V."/>
            <person name="Gravely B."/>
            <person name="Greenberg A.J."/>
            <person name="Griffiths-Jones S."/>
            <person name="Gross S."/>
            <person name="Guigo R."/>
            <person name="Gustafson E.A."/>
            <person name="Haerty W."/>
            <person name="Hahn M.W."/>
            <person name="Halligan D.L."/>
            <person name="Halpern A.L."/>
            <person name="Halter G.M."/>
            <person name="Han M.V."/>
            <person name="Heger A."/>
            <person name="Hillier L."/>
            <person name="Hinrichs A.S."/>
            <person name="Holmes I."/>
            <person name="Hoskins R.A."/>
            <person name="Hubisz M.J."/>
            <person name="Hultmark D."/>
            <person name="Huntley M.A."/>
            <person name="Jaffe D.B."/>
            <person name="Jagadeeshan S."/>
            <person name="Jeck W.R."/>
            <person name="Johnson J."/>
            <person name="Jones C.D."/>
            <person name="Jordan W.C."/>
            <person name="Karpen G.H."/>
            <person name="Kataoka E."/>
            <person name="Keightley P.D."/>
            <person name="Kheradpour P."/>
            <person name="Kirkness E.F."/>
            <person name="Koerich L.B."/>
            <person name="Kristiansen K."/>
            <person name="Kudrna D."/>
            <person name="Kulathinal R.J."/>
            <person name="Kumar S."/>
            <person name="Kwok R."/>
            <person name="Lander E."/>
            <person name="Langley C.H."/>
            <person name="Lapoint R."/>
            <person name="Lazzaro B.P."/>
            <person name="Lee S.J."/>
            <person name="Levesque L."/>
            <person name="Li R."/>
            <person name="Lin C.F."/>
            <person name="Lin M.F."/>
            <person name="Lindblad-Toh K."/>
            <person name="Llopart A."/>
            <person name="Long M."/>
            <person name="Low L."/>
            <person name="Lozovsky E."/>
            <person name="Lu J."/>
            <person name="Luo M."/>
            <person name="Machado C.A."/>
            <person name="Makalowski W."/>
            <person name="Marzo M."/>
            <person name="Matsuda M."/>
            <person name="Matzkin L."/>
            <person name="McAllister B."/>
            <person name="McBride C.S."/>
            <person name="McKernan B."/>
            <person name="McKernan K."/>
            <person name="Mendez-Lago M."/>
            <person name="Minx P."/>
            <person name="Mollenhauer M.U."/>
            <person name="Montooth K."/>
            <person name="Mount S.M."/>
            <person name="Mu X."/>
            <person name="Myers E."/>
            <person name="Negre B."/>
            <person name="Newfeld S."/>
            <person name="Nielsen R."/>
            <person name="Noor M.A."/>
            <person name="O'Grady P."/>
            <person name="Pachter L."/>
            <person name="Papaceit M."/>
            <person name="Parisi M.J."/>
            <person name="Parisi M."/>
            <person name="Parts L."/>
            <person name="Pedersen J.S."/>
            <person name="Pesole G."/>
            <person name="Phillippy A.M."/>
            <person name="Ponting C.P."/>
            <person name="Pop M."/>
            <person name="Porcelli D."/>
            <person name="Powell J.R."/>
            <person name="Prohaska S."/>
            <person name="Pruitt K."/>
            <person name="Puig M."/>
            <person name="Quesneville H."/>
            <person name="Ram K.R."/>
            <person name="Rand D."/>
            <person name="Rasmussen M.D."/>
            <person name="Reed L.K."/>
            <person name="Reenan R."/>
            <person name="Reily A."/>
            <person name="Remington K.A."/>
            <person name="Rieger T.T."/>
            <person name="Ritchie M.G."/>
            <person name="Robin C."/>
            <person name="Rogers Y.H."/>
            <person name="Rohde C."/>
            <person name="Rozas J."/>
            <person name="Rubenfield M.J."/>
            <person name="Ruiz A."/>
            <person name="Russo S."/>
            <person name="Salzberg S.L."/>
            <person name="Sanchez-Gracia A."/>
            <person name="Saranga D.J."/>
            <person name="Sato H."/>
            <person name="Schaeffer S.W."/>
            <person name="Schatz M.C."/>
            <person name="Schlenke T."/>
            <person name="Schwartz R."/>
            <person name="Segarra C."/>
            <person name="Singh R.S."/>
            <person name="Sirot L."/>
            <person name="Sirota M."/>
            <person name="Sisneros N.B."/>
            <person name="Smith C.D."/>
            <person name="Smith T.F."/>
            <person name="Spieth J."/>
            <person name="Stage D.E."/>
            <person name="Stark A."/>
            <person name="Stephan W."/>
            <person name="Strausberg R.L."/>
            <person name="Strempel S."/>
            <person name="Sturgill D."/>
            <person name="Sutton G."/>
            <person name="Sutton G.G."/>
            <person name="Tao W."/>
            <person name="Teichmann S."/>
            <person name="Tobari Y.N."/>
            <person name="Tomimura Y."/>
            <person name="Tsolas J.M."/>
            <person name="Valente V.L."/>
            <person name="Venter E."/>
            <person name="Venter J.C."/>
            <person name="Vicario S."/>
            <person name="Vieira F.G."/>
            <person name="Vilella A.J."/>
            <person name="Villasante A."/>
            <person name="Walenz B."/>
            <person name="Wang J."/>
            <person name="Wasserman M."/>
            <person name="Watts T."/>
            <person name="Wilson D."/>
            <person name="Wilson R.K."/>
            <person name="Wing R.A."/>
            <person name="Wolfner M.F."/>
            <person name="Wong A."/>
            <person name="Wong G.K."/>
            <person name="Wu C.I."/>
            <person name="Wu G."/>
            <person name="Yamamoto D."/>
            <person name="Yang H.P."/>
            <person name="Yang S.P."/>
            <person name="Yorke J.A."/>
            <person name="Yoshida K."/>
            <person name="Zdobnov E."/>
            <person name="Zhang P."/>
            <person name="Zhang Y."/>
            <person name="Zimin A.V."/>
            <person name="Baldwin J."/>
            <person name="Abdouelleil A."/>
            <person name="Abdulkadir J."/>
            <person name="Abebe A."/>
            <person name="Abera B."/>
            <person name="Abreu J."/>
            <person name="Acer S.C."/>
            <person name="Aftuck L."/>
            <person name="Alexander A."/>
            <person name="An P."/>
            <person name="Anderson E."/>
            <person name="Anderson S."/>
            <person name="Arachi H."/>
            <person name="Azer M."/>
            <person name="Bachantsang P."/>
            <person name="Barry A."/>
            <person name="Bayul T."/>
            <person name="Berlin A."/>
            <person name="Bessette D."/>
            <person name="Bloom T."/>
            <person name="Blye J."/>
            <person name="Boguslavskiy L."/>
            <person name="Bonnet C."/>
            <person name="Boukhgalter B."/>
            <person name="Bourzgui I."/>
            <person name="Brown A."/>
            <person name="Cahill P."/>
            <person name="Channer S."/>
            <person name="Cheshatsang Y."/>
            <person name="Chuda L."/>
            <person name="Citroen M."/>
            <person name="Collymore A."/>
            <person name="Cooke P."/>
            <person name="Costello M."/>
            <person name="D'Aco K."/>
            <person name="Daza R."/>
            <person name="De Haan G."/>
            <person name="DeGray S."/>
            <person name="DeMaso C."/>
            <person name="Dhargay N."/>
            <person name="Dooley K."/>
            <person name="Dooley E."/>
            <person name="Doricent M."/>
            <person name="Dorje P."/>
            <person name="Dorjee K."/>
            <person name="Dupes A."/>
            <person name="Elong R."/>
            <person name="Falk J."/>
            <person name="Farina A."/>
            <person name="Faro S."/>
            <person name="Ferguson D."/>
            <person name="Fisher S."/>
            <person name="Foley C.D."/>
            <person name="Franke A."/>
            <person name="Friedrich D."/>
            <person name="Gadbois L."/>
            <person name="Gearin G."/>
            <person name="Gearin C.R."/>
            <person name="Giannoukos G."/>
            <person name="Goode T."/>
            <person name="Graham J."/>
            <person name="Grandbois E."/>
            <person name="Grewal S."/>
            <person name="Gyaltsen K."/>
            <person name="Hafez N."/>
            <person name="Hagos B."/>
            <person name="Hall J."/>
            <person name="Henson C."/>
            <person name="Hollinger A."/>
            <person name="Honan T."/>
            <person name="Huard M.D."/>
            <person name="Hughes L."/>
            <person name="Hurhula B."/>
            <person name="Husby M.E."/>
            <person name="Kamat A."/>
            <person name="Kanga B."/>
            <person name="Kashin S."/>
            <person name="Khazanovich D."/>
            <person name="Kisner P."/>
            <person name="Lance K."/>
            <person name="Lara M."/>
            <person name="Lee W."/>
            <person name="Lennon N."/>
            <person name="Letendre F."/>
            <person name="LeVine R."/>
            <person name="Lipovsky A."/>
            <person name="Liu X."/>
            <person name="Liu J."/>
            <person name="Liu S."/>
            <person name="Lokyitsang T."/>
            <person name="Lokyitsang Y."/>
            <person name="Lubonja R."/>
            <person name="Lui A."/>
            <person name="MacDonald P."/>
            <person name="Magnisalis V."/>
            <person name="Maru K."/>
            <person name="Matthews C."/>
            <person name="McCusker W."/>
            <person name="McDonough S."/>
            <person name="Mehta T."/>
            <person name="Meldrim J."/>
            <person name="Meneus L."/>
            <person name="Mihai O."/>
            <person name="Mihalev A."/>
            <person name="Mihova T."/>
            <person name="Mittelman R."/>
            <person name="Mlenga V."/>
            <person name="Montmayeur A."/>
            <person name="Mulrain L."/>
            <person name="Navidi A."/>
            <person name="Naylor J."/>
            <person name="Negash T."/>
            <person name="Nguyen T."/>
            <person name="Nguyen N."/>
            <person name="Nicol R."/>
            <person name="Norbu C."/>
            <person name="Norbu N."/>
            <person name="Novod N."/>
            <person name="O'Neill B."/>
            <person name="Osman S."/>
            <person name="Markiewicz E."/>
            <person name="Oyono O.L."/>
            <person name="Patti C."/>
            <person name="Phunkhang P."/>
            <person name="Pierre F."/>
            <person name="Priest M."/>
            <person name="Raghuraman S."/>
            <person name="Rege F."/>
            <person name="Reyes R."/>
            <person name="Rise C."/>
            <person name="Rogov P."/>
            <person name="Ross K."/>
            <person name="Ryan E."/>
            <person name="Settipalli S."/>
            <person name="Shea T."/>
            <person name="Sherpa N."/>
            <person name="Shi L."/>
            <person name="Shih D."/>
            <person name="Sparrow T."/>
            <person name="Spaulding J."/>
            <person name="Stalker J."/>
            <person name="Stange-Thomann N."/>
            <person name="Stavropoulos S."/>
            <person name="Stone C."/>
            <person name="Strader C."/>
            <person name="Tesfaye S."/>
            <person name="Thomson T."/>
            <person name="Thoulutsang Y."/>
            <person name="Thoulutsang D."/>
            <person name="Topham K."/>
            <person name="Topping I."/>
            <person name="Tsamla T."/>
            <person name="Vassiliev H."/>
            <person name="Vo A."/>
            <person name="Wangchuk T."/>
            <person name="Wangdi T."/>
            <person name="Weiand M."/>
            <person name="Wilkinson J."/>
            <person name="Wilson A."/>
            <person name="Yadav S."/>
            <person name="Young G."/>
            <person name="Yu Q."/>
            <person name="Zembek L."/>
            <person name="Zhong D."/>
            <person name="Zimmer A."/>
            <person name="Zwirko Z."/>
            <person name="Jaffe D.B."/>
            <person name="Alvarez P."/>
            <person name="Brockman W."/>
            <person name="Butler J."/>
            <person name="Chin C."/>
            <person name="Gnerre S."/>
            <person name="Grabherr M."/>
            <person name="Kleber M."/>
            <person name="Mauceli E."/>
            <person name="MacCallum I."/>
        </authorList>
    </citation>
    <scope>NUCLEOTIDE SEQUENCE [LARGE SCALE GENOMIC DNA]</scope>
    <source>
        <strain evidence="4">Rob3c / Tucson 14021-0248.25</strain>
    </source>
</reference>
<dbReference type="InterPro" id="IPR031311">
    <property type="entry name" value="CHIT_BIND_RR_consensus"/>
</dbReference>
<dbReference type="PRINTS" id="PR00947">
    <property type="entry name" value="CUTICLE"/>
</dbReference>
<dbReference type="OMA" id="TIRDDHN"/>
<evidence type="ECO:0000313" key="3">
    <source>
        <dbReference type="EMBL" id="EDW47551.1"/>
    </source>
</evidence>
<evidence type="ECO:0000313" key="4">
    <source>
        <dbReference type="Proteomes" id="UP000001292"/>
    </source>
</evidence>
<dbReference type="InterPro" id="IPR000618">
    <property type="entry name" value="Insect_cuticle"/>
</dbReference>
<dbReference type="STRING" id="7238.B4HPA2"/>
<dbReference type="AlphaFoldDB" id="B4HPA2"/>
<keyword evidence="1 2" id="KW-0193">Cuticle</keyword>
<dbReference type="Pfam" id="PF00379">
    <property type="entry name" value="Chitin_bind_4"/>
    <property type="match status" value="1"/>
</dbReference>
<name>B4HPA2_DROSE</name>
<accession>B4HPA2</accession>
<dbReference type="HOGENOM" id="CLU_1043053_0_0_1"/>
<dbReference type="PANTHER" id="PTHR10380:SF241">
    <property type="entry name" value="CUTICULAR PROTEIN 47EG-RELATED"/>
    <property type="match status" value="1"/>
</dbReference>
<protein>
    <submittedName>
        <fullName evidence="3">GM21373</fullName>
    </submittedName>
</protein>
<organism evidence="4">
    <name type="scientific">Drosophila sechellia</name>
    <name type="common">Fruit fly</name>
    <dbReference type="NCBI Taxonomy" id="7238"/>
    <lineage>
        <taxon>Eukaryota</taxon>
        <taxon>Metazoa</taxon>
        <taxon>Ecdysozoa</taxon>
        <taxon>Arthropoda</taxon>
        <taxon>Hexapoda</taxon>
        <taxon>Insecta</taxon>
        <taxon>Pterygota</taxon>
        <taxon>Neoptera</taxon>
        <taxon>Endopterygota</taxon>
        <taxon>Diptera</taxon>
        <taxon>Brachycera</taxon>
        <taxon>Muscomorpha</taxon>
        <taxon>Ephydroidea</taxon>
        <taxon>Drosophilidae</taxon>
        <taxon>Drosophila</taxon>
        <taxon>Sophophora</taxon>
    </lineage>
</organism>
<dbReference type="Proteomes" id="UP000001292">
    <property type="component" value="Unassembled WGS sequence"/>
</dbReference>
<keyword evidence="4" id="KW-1185">Reference proteome</keyword>
<gene>
    <name evidence="3" type="primary">Dsec\GM21373</name>
    <name evidence="3" type="ORF">Dsec_GM21373</name>
</gene>
<sequence length="294" mass="32212">MNAKLVMFNTIRDDHNASNAPRNTANRMGRALVGGFDSIRPGPVRFICAPWEMVLASDKSHLKEASDRRVFKMLGVHSLISSCNSVCVQKFNRFGINMQRVASVGHSNGSRRSRSRRPGPRITGYSSVQHAIHSKVEEINFRILHADIASACFQPIFIAALLLSLAQARPQVRGQAPGEPIPIIRQEQEVNFDGSYKYLYETGNGINAEEEGYLKNPGTDNAGQVAQGSFSYTSPEGIPIRITYLADENGFQPQGDHLPTPPPIPPAIQKALAYLATAPPPPQEQPGGFNNRRG</sequence>
<dbReference type="GO" id="GO:0062129">
    <property type="term" value="C:chitin-based extracellular matrix"/>
    <property type="evidence" value="ECO:0007669"/>
    <property type="project" value="TreeGrafter"/>
</dbReference>